<keyword evidence="4" id="KW-1185">Reference proteome</keyword>
<reference evidence="3" key="1">
    <citation type="submission" date="2023-03" db="EMBL/GenBank/DDBJ databases">
        <title>Multiphase analysis and comparison of six strains from genera Psychromarinibacter, Lutimaribacter, and Maritimibacter, including a novel species: Psychromarinibacter sediminicola sp. nov.</title>
        <authorList>
            <person name="Wang Y.-H."/>
            <person name="Ye M.-Q."/>
            <person name="Du Z.-J."/>
        </authorList>
    </citation>
    <scope>NUCLEOTIDE SEQUENCE</scope>
    <source>
        <strain evidence="3">C21-152</strain>
    </source>
</reference>
<feature type="signal peptide" evidence="2">
    <location>
        <begin position="1"/>
        <end position="25"/>
    </location>
</feature>
<sequence length="67" mass="6664">MKPTLVWTTALLAGVAALAAYPVLAQEAGAAAGFHPAQLLVPVGFLVLLSGAAGLFLTWCASPASAE</sequence>
<evidence type="ECO:0000256" key="1">
    <source>
        <dbReference type="SAM" id="Phobius"/>
    </source>
</evidence>
<keyword evidence="1" id="KW-0812">Transmembrane</keyword>
<dbReference type="RefSeq" id="WP_275567543.1">
    <property type="nucleotide sequence ID" value="NZ_JARGYC010000027.1"/>
</dbReference>
<organism evidence="3 4">
    <name type="scientific">Psychromarinibacter sediminicola</name>
    <dbReference type="NCBI Taxonomy" id="3033385"/>
    <lineage>
        <taxon>Bacteria</taxon>
        <taxon>Pseudomonadati</taxon>
        <taxon>Pseudomonadota</taxon>
        <taxon>Alphaproteobacteria</taxon>
        <taxon>Rhodobacterales</taxon>
        <taxon>Paracoccaceae</taxon>
        <taxon>Psychromarinibacter</taxon>
    </lineage>
</organism>
<proteinExistence type="predicted"/>
<keyword evidence="1" id="KW-1133">Transmembrane helix</keyword>
<comment type="caution">
    <text evidence="3">The sequence shown here is derived from an EMBL/GenBank/DDBJ whole genome shotgun (WGS) entry which is preliminary data.</text>
</comment>
<evidence type="ECO:0000256" key="2">
    <source>
        <dbReference type="SAM" id="SignalP"/>
    </source>
</evidence>
<evidence type="ECO:0000313" key="3">
    <source>
        <dbReference type="EMBL" id="MDF0601403.1"/>
    </source>
</evidence>
<keyword evidence="2" id="KW-0732">Signal</keyword>
<gene>
    <name evidence="3" type="ORF">P1J78_11725</name>
</gene>
<evidence type="ECO:0000313" key="4">
    <source>
        <dbReference type="Proteomes" id="UP001220964"/>
    </source>
</evidence>
<dbReference type="AlphaFoldDB" id="A0AAE3T926"/>
<keyword evidence="1" id="KW-0472">Membrane</keyword>
<dbReference type="Proteomes" id="UP001220964">
    <property type="component" value="Unassembled WGS sequence"/>
</dbReference>
<feature type="transmembrane region" description="Helical" evidence="1">
    <location>
        <begin position="41"/>
        <end position="61"/>
    </location>
</feature>
<feature type="chain" id="PRO_5042188580" evidence="2">
    <location>
        <begin position="26"/>
        <end position="67"/>
    </location>
</feature>
<name>A0AAE3T926_9RHOB</name>
<protein>
    <submittedName>
        <fullName evidence="3">Uncharacterized protein</fullName>
    </submittedName>
</protein>
<dbReference type="EMBL" id="JARGYC010000027">
    <property type="protein sequence ID" value="MDF0601403.1"/>
    <property type="molecule type" value="Genomic_DNA"/>
</dbReference>
<accession>A0AAE3T926</accession>